<dbReference type="Pfam" id="PF01826">
    <property type="entry name" value="TIL"/>
    <property type="match status" value="2"/>
</dbReference>
<feature type="compositionally biased region" description="Low complexity" evidence="3">
    <location>
        <begin position="291"/>
        <end position="306"/>
    </location>
</feature>
<evidence type="ECO:0000256" key="4">
    <source>
        <dbReference type="SAM" id="SignalP"/>
    </source>
</evidence>
<evidence type="ECO:0000259" key="5">
    <source>
        <dbReference type="Pfam" id="PF01826"/>
    </source>
</evidence>
<keyword evidence="4" id="KW-0732">Signal</keyword>
<reference evidence="6" key="1">
    <citation type="journal article" date="2017" name="Parasit. Vectors">
        <title>Sialotranscriptomics of Rhipicephalus zambeziensis reveals intricate expression profiles of secretory proteins and suggests tight temporal transcriptional regulation during blood-feeding.</title>
        <authorList>
            <person name="de Castro M.H."/>
            <person name="de Klerk D."/>
            <person name="Pienaar R."/>
            <person name="Rees D.J.G."/>
            <person name="Mans B.J."/>
        </authorList>
    </citation>
    <scope>NUCLEOTIDE SEQUENCE</scope>
    <source>
        <tissue evidence="6">Salivary glands</tissue>
    </source>
</reference>
<dbReference type="InterPro" id="IPR036084">
    <property type="entry name" value="Ser_inhib-like_sf"/>
</dbReference>
<dbReference type="InterPro" id="IPR051368">
    <property type="entry name" value="SerProtInhib-TIL_Domain"/>
</dbReference>
<evidence type="ECO:0000256" key="2">
    <source>
        <dbReference type="ARBA" id="ARBA00023157"/>
    </source>
</evidence>
<evidence type="ECO:0000313" key="6">
    <source>
        <dbReference type="EMBL" id="MAA16509.1"/>
    </source>
</evidence>
<dbReference type="PANTHER" id="PTHR23259">
    <property type="entry name" value="RIDDLE"/>
    <property type="match status" value="1"/>
</dbReference>
<protein>
    <submittedName>
        <fullName evidence="6">TIL domain containing protein</fullName>
    </submittedName>
</protein>
<accession>A0A224YL74</accession>
<feature type="compositionally biased region" description="Low complexity" evidence="3">
    <location>
        <begin position="224"/>
        <end position="235"/>
    </location>
</feature>
<feature type="domain" description="TIL" evidence="5">
    <location>
        <begin position="149"/>
        <end position="206"/>
    </location>
</feature>
<dbReference type="SUPFAM" id="SSF57567">
    <property type="entry name" value="Serine protease inhibitors"/>
    <property type="match status" value="3"/>
</dbReference>
<dbReference type="PANTHER" id="PTHR23259:SF70">
    <property type="entry name" value="ACCESSORY GLAND PROTEIN ACP62F-RELATED"/>
    <property type="match status" value="1"/>
</dbReference>
<sequence>MASRMHLFAAVLVITLVVVLSGRHNCTSCSPKCGPNEYPVKGKPRRDAFCRPLYTPRDVWTKLRTCLCKRGYVRNSWDECVPRKDCRRCRCRLQKEWHLCASPCPVTCNKTIEKCTKPCSPGCDCPPGWVLDPRDWRKCVKAKKCVPQCPQNSTFQPCVSSCEPKCGKKVREQCVSQCHRGSCVCDKGFTEYVKDGKQSCLLKESCSLHLSEKPLVVLNGSGMSSTRTPTLTSTTGRPQSTPPSSTAESGNPSRATRTPSSSITESAGHNGVNPATSAPGMHTHTTGETNLSGATANAGSTSALNTTIRGGMRKTAGALSAVIETSLNAPTNVVSVGSISATVVPSGVRPPAASAGNAATTTTTPTALTAATAGTAPTAATAGAAATAVSAGTAATAASAASAPSASSAATGATVATGSTAADATTGTGNFEINGGMAHCIIVFVVEGGLPGSLPAAANVTTGRID</sequence>
<feature type="region of interest" description="Disordered" evidence="3">
    <location>
        <begin position="219"/>
        <end position="306"/>
    </location>
</feature>
<organism evidence="6">
    <name type="scientific">Rhipicephalus zambeziensis</name>
    <dbReference type="NCBI Taxonomy" id="60191"/>
    <lineage>
        <taxon>Eukaryota</taxon>
        <taxon>Metazoa</taxon>
        <taxon>Ecdysozoa</taxon>
        <taxon>Arthropoda</taxon>
        <taxon>Chelicerata</taxon>
        <taxon>Arachnida</taxon>
        <taxon>Acari</taxon>
        <taxon>Parasitiformes</taxon>
        <taxon>Ixodida</taxon>
        <taxon>Ixodoidea</taxon>
        <taxon>Ixodidae</taxon>
        <taxon>Rhipicephalinae</taxon>
        <taxon>Rhipicephalus</taxon>
        <taxon>Rhipicephalus</taxon>
    </lineage>
</organism>
<feature type="chain" id="PRO_5012149416" evidence="4">
    <location>
        <begin position="22"/>
        <end position="466"/>
    </location>
</feature>
<keyword evidence="2" id="KW-1015">Disulfide bond</keyword>
<dbReference type="AlphaFoldDB" id="A0A224YL74"/>
<evidence type="ECO:0000256" key="1">
    <source>
        <dbReference type="ARBA" id="ARBA00022690"/>
    </source>
</evidence>
<proteinExistence type="predicted"/>
<name>A0A224YL74_9ACAR</name>
<feature type="compositionally biased region" description="Polar residues" evidence="3">
    <location>
        <begin position="236"/>
        <end position="267"/>
    </location>
</feature>
<dbReference type="CDD" id="cd19941">
    <property type="entry name" value="TIL"/>
    <property type="match status" value="2"/>
</dbReference>
<feature type="signal peptide" evidence="4">
    <location>
        <begin position="1"/>
        <end position="21"/>
    </location>
</feature>
<dbReference type="InterPro" id="IPR002919">
    <property type="entry name" value="TIL_dom"/>
</dbReference>
<dbReference type="Gene3D" id="2.10.25.10">
    <property type="entry name" value="Laminin"/>
    <property type="match status" value="3"/>
</dbReference>
<evidence type="ECO:0000256" key="3">
    <source>
        <dbReference type="SAM" id="MobiDB-lite"/>
    </source>
</evidence>
<dbReference type="GO" id="GO:0030414">
    <property type="term" value="F:peptidase inhibitor activity"/>
    <property type="evidence" value="ECO:0007669"/>
    <property type="project" value="UniProtKB-KW"/>
</dbReference>
<keyword evidence="1" id="KW-0646">Protease inhibitor</keyword>
<dbReference type="EMBL" id="GFPF01005363">
    <property type="protein sequence ID" value="MAA16509.1"/>
    <property type="molecule type" value="Transcribed_RNA"/>
</dbReference>
<feature type="domain" description="TIL" evidence="5">
    <location>
        <begin position="91"/>
        <end position="145"/>
    </location>
</feature>